<dbReference type="InterPro" id="IPR013525">
    <property type="entry name" value="ABC2_TM"/>
</dbReference>
<evidence type="ECO:0000259" key="6">
    <source>
        <dbReference type="Pfam" id="PF01061"/>
    </source>
</evidence>
<feature type="transmembrane region" description="Helical" evidence="5">
    <location>
        <begin position="203"/>
        <end position="221"/>
    </location>
</feature>
<dbReference type="AlphaFoldDB" id="A0A4D8RTK4"/>
<protein>
    <recommendedName>
        <fullName evidence="6">ABC-2 type transporter transmembrane domain-containing protein</fullName>
    </recommendedName>
</protein>
<dbReference type="Pfam" id="PF01061">
    <property type="entry name" value="ABC2_membrane"/>
    <property type="match status" value="1"/>
</dbReference>
<evidence type="ECO:0000256" key="2">
    <source>
        <dbReference type="ARBA" id="ARBA00022692"/>
    </source>
</evidence>
<dbReference type="GO" id="GO:0016020">
    <property type="term" value="C:membrane"/>
    <property type="evidence" value="ECO:0007669"/>
    <property type="project" value="UniProtKB-SubCell"/>
</dbReference>
<evidence type="ECO:0000256" key="5">
    <source>
        <dbReference type="SAM" id="Phobius"/>
    </source>
</evidence>
<feature type="transmembrane region" description="Helical" evidence="5">
    <location>
        <begin position="118"/>
        <end position="141"/>
    </location>
</feature>
<evidence type="ECO:0000313" key="7">
    <source>
        <dbReference type="EMBL" id="QCO29104.1"/>
    </source>
</evidence>
<keyword evidence="3 5" id="KW-1133">Transmembrane helix</keyword>
<dbReference type="GeneID" id="59455275"/>
<evidence type="ECO:0000256" key="4">
    <source>
        <dbReference type="ARBA" id="ARBA00023136"/>
    </source>
</evidence>
<evidence type="ECO:0000256" key="1">
    <source>
        <dbReference type="ARBA" id="ARBA00004141"/>
    </source>
</evidence>
<dbReference type="KEGG" id="mpru:DFR88_00250"/>
<evidence type="ECO:0000256" key="3">
    <source>
        <dbReference type="ARBA" id="ARBA00022989"/>
    </source>
</evidence>
<dbReference type="PANTHER" id="PTHR43229:SF2">
    <property type="entry name" value="NODULATION PROTEIN J"/>
    <property type="match status" value="1"/>
</dbReference>
<dbReference type="Proteomes" id="UP000298568">
    <property type="component" value="Chromosome"/>
</dbReference>
<reference evidence="7 8" key="1">
    <citation type="submission" date="2018-07" db="EMBL/GenBank/DDBJ databases">
        <title>Complete Genome Sequences of Extremely Thermoacidophilic, Metal-Mobilizing Type-Strain Members of the Archaeal Family Sulfolobaceae: Acidianus brierleyi DSM-1651T, Acidianus sulfidivorans DSM-18786T, Metallosphaera hakonensis DSM-7519T, and Metallosphaera prunae DSM-10039T.</title>
        <authorList>
            <person name="Counts J.A."/>
            <person name="Kelly R.M."/>
        </authorList>
    </citation>
    <scope>NUCLEOTIDE SEQUENCE [LARGE SCALE GENOMIC DNA]</scope>
    <source>
        <strain evidence="7 8">Ron 12/II</strain>
    </source>
</reference>
<comment type="subcellular location">
    <subcellularLocation>
        <location evidence="1">Membrane</location>
        <topology evidence="1">Multi-pass membrane protein</topology>
    </subcellularLocation>
</comment>
<feature type="transmembrane region" description="Helical" evidence="5">
    <location>
        <begin position="42"/>
        <end position="62"/>
    </location>
</feature>
<accession>A0A4D8RTK4</accession>
<dbReference type="PANTHER" id="PTHR43229">
    <property type="entry name" value="NODULATION PROTEIN J"/>
    <property type="match status" value="1"/>
</dbReference>
<keyword evidence="4 5" id="KW-0472">Membrane</keyword>
<dbReference type="RefSeq" id="WP_193453314.1">
    <property type="nucleotide sequence ID" value="NZ_CP031156.1"/>
</dbReference>
<dbReference type="GO" id="GO:0140359">
    <property type="term" value="F:ABC-type transporter activity"/>
    <property type="evidence" value="ECO:0007669"/>
    <property type="project" value="InterPro"/>
</dbReference>
<evidence type="ECO:0000313" key="8">
    <source>
        <dbReference type="Proteomes" id="UP000298568"/>
    </source>
</evidence>
<feature type="domain" description="ABC-2 type transporter transmembrane" evidence="6">
    <location>
        <begin position="18"/>
        <end position="193"/>
    </location>
</feature>
<organism evidence="7 8">
    <name type="scientific">Metallosphaera prunae</name>
    <dbReference type="NCBI Taxonomy" id="47304"/>
    <lineage>
        <taxon>Archaea</taxon>
        <taxon>Thermoproteota</taxon>
        <taxon>Thermoprotei</taxon>
        <taxon>Sulfolobales</taxon>
        <taxon>Sulfolobaceae</taxon>
        <taxon>Metallosphaera</taxon>
    </lineage>
</organism>
<dbReference type="EMBL" id="CP031156">
    <property type="protein sequence ID" value="QCO29104.1"/>
    <property type="molecule type" value="Genomic_DNA"/>
</dbReference>
<feature type="transmembrane region" description="Helical" evidence="5">
    <location>
        <begin position="82"/>
        <end position="106"/>
    </location>
</feature>
<dbReference type="InterPro" id="IPR051784">
    <property type="entry name" value="Nod_factor_ABC_transporter"/>
</dbReference>
<gene>
    <name evidence="7" type="ORF">DFR88_00250</name>
</gene>
<feature type="transmembrane region" description="Helical" evidence="5">
    <location>
        <begin position="16"/>
        <end position="36"/>
    </location>
</feature>
<name>A0A4D8RTK4_METPR</name>
<keyword evidence="2 5" id="KW-0812">Transmembrane</keyword>
<sequence length="225" mass="25404">MKFLTLVEIYLRQVRFYILTTLFYLLFFPIALILNLPSQNTLVGTLTLYIFLDGFLSISQQISFMKTEQQLTLLYVSGSPKWLTALSLAFITLIISIPLVVLIMVISRTAVLFSLNWVYLMATLVLSLITSIVLGMDLGLALGQRQVNQLSQVLGLGLSFFAPTFVPYSVLPIYLQLPSLAEPTTYVAQALRYDLEGSFSWEWNAGVMIFLVIGILIYLRVSRRP</sequence>
<keyword evidence="8" id="KW-1185">Reference proteome</keyword>
<proteinExistence type="predicted"/>